<dbReference type="GeneID" id="81385656"/>
<evidence type="ECO:0000256" key="4">
    <source>
        <dbReference type="SAM" id="MobiDB-lite"/>
    </source>
</evidence>
<reference evidence="6" key="1">
    <citation type="submission" date="2022-11" db="EMBL/GenBank/DDBJ databases">
        <authorList>
            <person name="Petersen C."/>
        </authorList>
    </citation>
    <scope>NUCLEOTIDE SEQUENCE</scope>
    <source>
        <strain evidence="6">IBT 23319</strain>
    </source>
</reference>
<sequence length="627" mass="69436">MKHHQSPPNTSISSSRPSPSGQASQYYPDPRSTYAAVYSHATKTPLRDGNSSGAQVLAGMNMQNQRNRFASKNTAPMTVNSNVDWSATNRTAYNSPVILVPNSSLFNGISQVPSFVTSPMTGQTDQINQFPYLSTGVYQNIGSMVPGTYSSWPYLMNCDIQDNKQGNWGTNDQKGAQNESSGSVQYFPTSFVPTMDGVSLSGYSYANTFSQLGQLSLPFQMMKTTNGYVVQDLEALTQQDPAIPRAVPAMWTNPSELTLAKCLENREGITNVYIRGFLPETTDEMLHAYAGRFGKIERCKAIVDLDTGLCKGFGFVQYYNFESCENCIRGFFYLGYQASFAQKSRNSRLKDLEDKLSTNIYCTNIPIDWTEAVSQMIPKALKKPLDLPKFKDLSRHFEPYRVVSEKISRDDKTGVSKEVGFARFESREIAERVLNEFHNVTIKGSNVKLLLRFADTKAQKMLKQQSNERRAYRAGEYNYSVEVVQGSTPSPSVQRLQQTSSHLTPNSQGSFSSPTAMGSMGSNWTPATSVSPTFAATKDLAESARHSSLSSRSLNALENTPVYRHRKSVSRRSMTDISAASSRTAVPGSPNLEPRSYMSTPRKENIKTDSLSPLPSRMETMTPASIA</sequence>
<gene>
    <name evidence="6" type="ORF">N7469_007571</name>
</gene>
<keyword evidence="1" id="KW-0677">Repeat</keyword>
<dbReference type="PANTHER" id="PTHR24012">
    <property type="entry name" value="RNA BINDING PROTEIN"/>
    <property type="match status" value="1"/>
</dbReference>
<dbReference type="InterPro" id="IPR012677">
    <property type="entry name" value="Nucleotide-bd_a/b_plait_sf"/>
</dbReference>
<reference evidence="6" key="2">
    <citation type="journal article" date="2023" name="IMA Fungus">
        <title>Comparative genomic study of the Penicillium genus elucidates a diverse pangenome and 15 lateral gene transfer events.</title>
        <authorList>
            <person name="Petersen C."/>
            <person name="Sorensen T."/>
            <person name="Nielsen M.R."/>
            <person name="Sondergaard T.E."/>
            <person name="Sorensen J.L."/>
            <person name="Fitzpatrick D.A."/>
            <person name="Frisvad J.C."/>
            <person name="Nielsen K.L."/>
        </authorList>
    </citation>
    <scope>NUCLEOTIDE SEQUENCE</scope>
    <source>
        <strain evidence="6">IBT 23319</strain>
    </source>
</reference>
<dbReference type="InterPro" id="IPR000504">
    <property type="entry name" value="RRM_dom"/>
</dbReference>
<feature type="compositionally biased region" description="Low complexity" evidence="4">
    <location>
        <begin position="1"/>
        <end position="24"/>
    </location>
</feature>
<feature type="region of interest" description="Disordered" evidence="4">
    <location>
        <begin position="485"/>
        <end position="524"/>
    </location>
</feature>
<dbReference type="SUPFAM" id="SSF54928">
    <property type="entry name" value="RNA-binding domain, RBD"/>
    <property type="match status" value="2"/>
</dbReference>
<dbReference type="GO" id="GO:0003723">
    <property type="term" value="F:RNA binding"/>
    <property type="evidence" value="ECO:0007669"/>
    <property type="project" value="UniProtKB-UniRule"/>
</dbReference>
<evidence type="ECO:0000256" key="3">
    <source>
        <dbReference type="PROSITE-ProRule" id="PRU00176"/>
    </source>
</evidence>
<dbReference type="EMBL" id="JAPQKT010000006">
    <property type="protein sequence ID" value="KAJ5227565.1"/>
    <property type="molecule type" value="Genomic_DNA"/>
</dbReference>
<dbReference type="SMART" id="SM00360">
    <property type="entry name" value="RRM"/>
    <property type="match status" value="2"/>
</dbReference>
<feature type="compositionally biased region" description="Polar residues" evidence="4">
    <location>
        <begin position="571"/>
        <end position="584"/>
    </location>
</feature>
<dbReference type="Pfam" id="PF00076">
    <property type="entry name" value="RRM_1"/>
    <property type="match status" value="2"/>
</dbReference>
<evidence type="ECO:0000256" key="2">
    <source>
        <dbReference type="ARBA" id="ARBA00022884"/>
    </source>
</evidence>
<protein>
    <submittedName>
        <fullName evidence="6">Nucleotide-binding alpha-beta plait</fullName>
    </submittedName>
</protein>
<feature type="region of interest" description="Disordered" evidence="4">
    <location>
        <begin position="560"/>
        <end position="627"/>
    </location>
</feature>
<dbReference type="InterPro" id="IPR035979">
    <property type="entry name" value="RBD_domain_sf"/>
</dbReference>
<evidence type="ECO:0000256" key="1">
    <source>
        <dbReference type="ARBA" id="ARBA00022737"/>
    </source>
</evidence>
<dbReference type="FunFam" id="3.30.70.330:FF:000323">
    <property type="entry name" value="RNA binding protein MSSP-2"/>
    <property type="match status" value="1"/>
</dbReference>
<comment type="caution">
    <text evidence="6">The sequence shown here is derived from an EMBL/GenBank/DDBJ whole genome shotgun (WGS) entry which is preliminary data.</text>
</comment>
<name>A0A9W9NWP9_PENCI</name>
<evidence type="ECO:0000313" key="7">
    <source>
        <dbReference type="Proteomes" id="UP001147733"/>
    </source>
</evidence>
<keyword evidence="7" id="KW-1185">Reference proteome</keyword>
<feature type="region of interest" description="Disordered" evidence="4">
    <location>
        <begin position="1"/>
        <end position="29"/>
    </location>
</feature>
<organism evidence="6 7">
    <name type="scientific">Penicillium citrinum</name>
    <dbReference type="NCBI Taxonomy" id="5077"/>
    <lineage>
        <taxon>Eukaryota</taxon>
        <taxon>Fungi</taxon>
        <taxon>Dikarya</taxon>
        <taxon>Ascomycota</taxon>
        <taxon>Pezizomycotina</taxon>
        <taxon>Eurotiomycetes</taxon>
        <taxon>Eurotiomycetidae</taxon>
        <taxon>Eurotiales</taxon>
        <taxon>Aspergillaceae</taxon>
        <taxon>Penicillium</taxon>
    </lineage>
</organism>
<dbReference type="RefSeq" id="XP_056499930.1">
    <property type="nucleotide sequence ID" value="XM_056646489.1"/>
</dbReference>
<dbReference type="PROSITE" id="PS50102">
    <property type="entry name" value="RRM"/>
    <property type="match status" value="1"/>
</dbReference>
<keyword evidence="2 3" id="KW-0694">RNA-binding</keyword>
<dbReference type="Proteomes" id="UP001147733">
    <property type="component" value="Unassembled WGS sequence"/>
</dbReference>
<accession>A0A9W9NWP9</accession>
<proteinExistence type="predicted"/>
<dbReference type="Gene3D" id="3.30.70.330">
    <property type="match status" value="2"/>
</dbReference>
<dbReference type="OrthoDB" id="271725at2759"/>
<evidence type="ECO:0000259" key="5">
    <source>
        <dbReference type="PROSITE" id="PS50102"/>
    </source>
</evidence>
<dbReference type="AlphaFoldDB" id="A0A9W9NWP9"/>
<feature type="domain" description="RRM" evidence="5">
    <location>
        <begin position="270"/>
        <end position="354"/>
    </location>
</feature>
<evidence type="ECO:0000313" key="6">
    <source>
        <dbReference type="EMBL" id="KAJ5227565.1"/>
    </source>
</evidence>